<comment type="caution">
    <text evidence="3">The sequence shown here is derived from an EMBL/GenBank/DDBJ whole genome shotgun (WGS) entry which is preliminary data.</text>
</comment>
<keyword evidence="2" id="KW-0472">Membrane</keyword>
<keyword evidence="2" id="KW-0812">Transmembrane</keyword>
<evidence type="ECO:0000256" key="1">
    <source>
        <dbReference type="SAM" id="MobiDB-lite"/>
    </source>
</evidence>
<gene>
    <name evidence="3" type="ORF">APZ18_11435</name>
</gene>
<sequence>MAHITDEQIKKYYMHDMEQYEEINMLTHIAKCEYCAGRFATGIPETEMIKLPRGVTAGILEKAEKIPTGHDRRKEYYGYCTRVALGMCMALGILVTVSFSNGSYLRNPAETVPIIEQVGQNANTGLGIGDTKNVMEEKSKYDKKQSEMKKKQEKDRKKFIEKNRENSGRESFSINRVFNSLRSFLRIKK</sequence>
<feature type="region of interest" description="Disordered" evidence="1">
    <location>
        <begin position="139"/>
        <end position="167"/>
    </location>
</feature>
<name>A0AAW3JR00_9FIRM</name>
<accession>A0AAW3JR00</accession>
<proteinExistence type="predicted"/>
<keyword evidence="2" id="KW-1133">Transmembrane helix</keyword>
<dbReference type="AlphaFoldDB" id="A0AAW3JR00"/>
<dbReference type="Proteomes" id="UP000050833">
    <property type="component" value="Unassembled WGS sequence"/>
</dbReference>
<dbReference type="RefSeq" id="WP_055945058.1">
    <property type="nucleotide sequence ID" value="NZ_JAQDCV010000007.1"/>
</dbReference>
<dbReference type="EMBL" id="LLKB01000005">
    <property type="protein sequence ID" value="KQC85292.1"/>
    <property type="molecule type" value="Genomic_DNA"/>
</dbReference>
<evidence type="ECO:0000313" key="4">
    <source>
        <dbReference type="Proteomes" id="UP000050833"/>
    </source>
</evidence>
<protein>
    <recommendedName>
        <fullName evidence="5">Zinc-finger domain-containing protein</fullName>
    </recommendedName>
</protein>
<organism evidence="3 4">
    <name type="scientific">Butyribacter intestini</name>
    <dbReference type="NCBI Taxonomy" id="1703332"/>
    <lineage>
        <taxon>Bacteria</taxon>
        <taxon>Bacillati</taxon>
        <taxon>Bacillota</taxon>
        <taxon>Clostridia</taxon>
        <taxon>Lachnospirales</taxon>
        <taxon>Lachnospiraceae</taxon>
        <taxon>Butyribacter</taxon>
    </lineage>
</organism>
<evidence type="ECO:0000313" key="3">
    <source>
        <dbReference type="EMBL" id="KQC85292.1"/>
    </source>
</evidence>
<reference evidence="3 4" key="1">
    <citation type="submission" date="2015-10" db="EMBL/GenBank/DDBJ databases">
        <title>Butyribacter intestini gen. nov., sp. nov., a butyric acid-producing bacterium of the family Lachnospiraceae isolated from the human faeces.</title>
        <authorList>
            <person name="Zou Y."/>
            <person name="Xue W."/>
            <person name="Luo G."/>
            <person name="Lv M."/>
        </authorList>
    </citation>
    <scope>NUCLEOTIDE SEQUENCE [LARGE SCALE GENOMIC DNA]</scope>
    <source>
        <strain evidence="3 4">TF01-11</strain>
    </source>
</reference>
<evidence type="ECO:0008006" key="5">
    <source>
        <dbReference type="Google" id="ProtNLM"/>
    </source>
</evidence>
<keyword evidence="4" id="KW-1185">Reference proteome</keyword>
<evidence type="ECO:0000256" key="2">
    <source>
        <dbReference type="SAM" id="Phobius"/>
    </source>
</evidence>
<feature type="transmembrane region" description="Helical" evidence="2">
    <location>
        <begin position="79"/>
        <end position="99"/>
    </location>
</feature>